<dbReference type="Proteomes" id="UP001501822">
    <property type="component" value="Unassembled WGS sequence"/>
</dbReference>
<dbReference type="SUPFAM" id="SSF53850">
    <property type="entry name" value="Periplasmic binding protein-like II"/>
    <property type="match status" value="1"/>
</dbReference>
<feature type="domain" description="HTH lysR-type" evidence="5">
    <location>
        <begin position="1"/>
        <end position="58"/>
    </location>
</feature>
<dbReference type="Gene3D" id="3.40.190.10">
    <property type="entry name" value="Periplasmic binding protein-like II"/>
    <property type="match status" value="2"/>
</dbReference>
<protein>
    <submittedName>
        <fullName evidence="6">LysR family transcriptional regulator</fullName>
    </submittedName>
</protein>
<evidence type="ECO:0000259" key="5">
    <source>
        <dbReference type="PROSITE" id="PS50931"/>
    </source>
</evidence>
<dbReference type="Pfam" id="PF03466">
    <property type="entry name" value="LysR_substrate"/>
    <property type="match status" value="1"/>
</dbReference>
<keyword evidence="3" id="KW-0238">DNA-binding</keyword>
<keyword evidence="2" id="KW-0805">Transcription regulation</keyword>
<evidence type="ECO:0000313" key="6">
    <source>
        <dbReference type="EMBL" id="GAA0361842.1"/>
    </source>
</evidence>
<evidence type="ECO:0000256" key="1">
    <source>
        <dbReference type="ARBA" id="ARBA00009437"/>
    </source>
</evidence>
<dbReference type="SUPFAM" id="SSF46785">
    <property type="entry name" value="Winged helix' DNA-binding domain"/>
    <property type="match status" value="1"/>
</dbReference>
<comment type="caution">
    <text evidence="6">The sequence shown here is derived from an EMBL/GenBank/DDBJ whole genome shotgun (WGS) entry which is preliminary data.</text>
</comment>
<dbReference type="RefSeq" id="WP_252807980.1">
    <property type="nucleotide sequence ID" value="NZ_BAAABM010000055.1"/>
</dbReference>
<dbReference type="InterPro" id="IPR036388">
    <property type="entry name" value="WH-like_DNA-bd_sf"/>
</dbReference>
<dbReference type="InterPro" id="IPR005119">
    <property type="entry name" value="LysR_subst-bd"/>
</dbReference>
<dbReference type="InterPro" id="IPR036390">
    <property type="entry name" value="WH_DNA-bd_sf"/>
</dbReference>
<dbReference type="PROSITE" id="PS50931">
    <property type="entry name" value="HTH_LYSR"/>
    <property type="match status" value="1"/>
</dbReference>
<dbReference type="PANTHER" id="PTHR30346">
    <property type="entry name" value="TRANSCRIPTIONAL DUAL REGULATOR HCAR-RELATED"/>
    <property type="match status" value="1"/>
</dbReference>
<evidence type="ECO:0000256" key="2">
    <source>
        <dbReference type="ARBA" id="ARBA00023015"/>
    </source>
</evidence>
<reference evidence="6 7" key="1">
    <citation type="journal article" date="2019" name="Int. J. Syst. Evol. Microbiol.">
        <title>The Global Catalogue of Microorganisms (GCM) 10K type strain sequencing project: providing services to taxonomists for standard genome sequencing and annotation.</title>
        <authorList>
            <consortium name="The Broad Institute Genomics Platform"/>
            <consortium name="The Broad Institute Genome Sequencing Center for Infectious Disease"/>
            <person name="Wu L."/>
            <person name="Ma J."/>
        </authorList>
    </citation>
    <scope>NUCLEOTIDE SEQUENCE [LARGE SCALE GENOMIC DNA]</scope>
    <source>
        <strain evidence="6 7">JCM 3146</strain>
    </source>
</reference>
<accession>A0ABN0XEU4</accession>
<organism evidence="6 7">
    <name type="scientific">Actinoallomurus spadix</name>
    <dbReference type="NCBI Taxonomy" id="79912"/>
    <lineage>
        <taxon>Bacteria</taxon>
        <taxon>Bacillati</taxon>
        <taxon>Actinomycetota</taxon>
        <taxon>Actinomycetes</taxon>
        <taxon>Streptosporangiales</taxon>
        <taxon>Thermomonosporaceae</taxon>
        <taxon>Actinoallomurus</taxon>
    </lineage>
</organism>
<sequence length="287" mass="30140">MDVRQMRYVLAVAQTGSVRRAAQLLSIAQPTLSQQLGIVEGEVGAPLFERTARGMRLTPVGEVFAAHAESVLGVFDQALAAVSEAVDGDLGGLRLAVADGLSDVVRAILGGLRGLAPGARVRMTRMRTAEQVARIAAEDVQAGLGYRPVPATDGVSRLVVHRAPVRALLPRGHALAARASLSLADLADEPLILPRTAEAARFVDQFAGRGLHPRFGPAAAGHDLVPLLVAAGEGYTLCVRETARVPAGLVFRPILEPLPPIEVVLLWRRDAGGALPALVAAARHLTH</sequence>
<dbReference type="PANTHER" id="PTHR30346:SF0">
    <property type="entry name" value="HCA OPERON TRANSCRIPTIONAL ACTIVATOR HCAR"/>
    <property type="match status" value="1"/>
</dbReference>
<dbReference type="CDD" id="cd08414">
    <property type="entry name" value="PBP2_LTTR_aromatics_like"/>
    <property type="match status" value="1"/>
</dbReference>
<dbReference type="InterPro" id="IPR000847">
    <property type="entry name" value="LysR_HTH_N"/>
</dbReference>
<dbReference type="Pfam" id="PF00126">
    <property type="entry name" value="HTH_1"/>
    <property type="match status" value="1"/>
</dbReference>
<dbReference type="Gene3D" id="1.10.10.10">
    <property type="entry name" value="Winged helix-like DNA-binding domain superfamily/Winged helix DNA-binding domain"/>
    <property type="match status" value="1"/>
</dbReference>
<keyword evidence="7" id="KW-1185">Reference proteome</keyword>
<evidence type="ECO:0000313" key="7">
    <source>
        <dbReference type="Proteomes" id="UP001501822"/>
    </source>
</evidence>
<gene>
    <name evidence="6" type="ORF">GCM10010151_59810</name>
</gene>
<dbReference type="EMBL" id="BAAABM010000055">
    <property type="protein sequence ID" value="GAA0361842.1"/>
    <property type="molecule type" value="Genomic_DNA"/>
</dbReference>
<keyword evidence="4" id="KW-0804">Transcription</keyword>
<evidence type="ECO:0000256" key="4">
    <source>
        <dbReference type="ARBA" id="ARBA00023163"/>
    </source>
</evidence>
<evidence type="ECO:0000256" key="3">
    <source>
        <dbReference type="ARBA" id="ARBA00023125"/>
    </source>
</evidence>
<proteinExistence type="inferred from homology"/>
<comment type="similarity">
    <text evidence="1">Belongs to the LysR transcriptional regulatory family.</text>
</comment>
<dbReference type="PRINTS" id="PR00039">
    <property type="entry name" value="HTHLYSR"/>
</dbReference>
<name>A0ABN0XEU4_9ACTN</name>